<feature type="domain" description="Peptidase S1" evidence="4">
    <location>
        <begin position="43"/>
        <end position="282"/>
    </location>
</feature>
<dbReference type="PROSITE" id="PS00134">
    <property type="entry name" value="TRYPSIN_HIS"/>
    <property type="match status" value="1"/>
</dbReference>
<keyword evidence="3" id="KW-0378">Hydrolase</keyword>
<dbReference type="InterPro" id="IPR043504">
    <property type="entry name" value="Peptidase_S1_PA_chymotrypsin"/>
</dbReference>
<dbReference type="InterPro" id="IPR009003">
    <property type="entry name" value="Peptidase_S1_PA"/>
</dbReference>
<dbReference type="GO" id="GO:0004252">
    <property type="term" value="F:serine-type endopeptidase activity"/>
    <property type="evidence" value="ECO:0007669"/>
    <property type="project" value="InterPro"/>
</dbReference>
<dbReference type="Gene3D" id="2.40.10.10">
    <property type="entry name" value="Trypsin-like serine proteases"/>
    <property type="match status" value="1"/>
</dbReference>
<evidence type="ECO:0000313" key="5">
    <source>
        <dbReference type="EMBL" id="CAD7086484.1"/>
    </source>
</evidence>
<dbReference type="GO" id="GO:0006508">
    <property type="term" value="P:proteolysis"/>
    <property type="evidence" value="ECO:0007669"/>
    <property type="project" value="UniProtKB-KW"/>
</dbReference>
<dbReference type="CDD" id="cd00190">
    <property type="entry name" value="Tryp_SPc"/>
    <property type="match status" value="1"/>
</dbReference>
<evidence type="ECO:0000256" key="1">
    <source>
        <dbReference type="ARBA" id="ARBA00023157"/>
    </source>
</evidence>
<dbReference type="InParanoid" id="A0A7R8USZ3"/>
<protein>
    <recommendedName>
        <fullName evidence="4">Peptidase S1 domain-containing protein</fullName>
    </recommendedName>
</protein>
<evidence type="ECO:0000313" key="6">
    <source>
        <dbReference type="Proteomes" id="UP000594454"/>
    </source>
</evidence>
<dbReference type="SUPFAM" id="SSF50494">
    <property type="entry name" value="Trypsin-like serine proteases"/>
    <property type="match status" value="1"/>
</dbReference>
<keyword evidence="1" id="KW-1015">Disulfide bond</keyword>
<dbReference type="SMART" id="SM00020">
    <property type="entry name" value="Tryp_SPc"/>
    <property type="match status" value="1"/>
</dbReference>
<dbReference type="PANTHER" id="PTHR24252:SF7">
    <property type="entry name" value="HYALIN"/>
    <property type="match status" value="1"/>
</dbReference>
<dbReference type="PANTHER" id="PTHR24252">
    <property type="entry name" value="ACROSIN-RELATED"/>
    <property type="match status" value="1"/>
</dbReference>
<evidence type="ECO:0000259" key="4">
    <source>
        <dbReference type="PROSITE" id="PS50240"/>
    </source>
</evidence>
<dbReference type="Pfam" id="PF00089">
    <property type="entry name" value="Trypsin"/>
    <property type="match status" value="1"/>
</dbReference>
<sequence>MFYLIILLGGKVTGIVPELANPHFPAVFPNLFCNVHTKKQIRIYGGRDAKLGEFPMMVELRDHIHNRHHCGGFLIHDRYVLTAAHCLVCEDSEPCFDKLEIMVGDTTRNRFLWLPWSQPPPTRQIIPIRRVSVHEHFSIAYTSNDIALIELEKPVKKSKYVDPTVIAKTDPKLYVYCQVVGWGRTEFSNGASSKKLMTAVVQIQNSSLCKMTLAGFIGGQMICAGDLQGRNDSCFGDSGGPLICDKVVVGIVSYGYNCAMPNYAAAYTDVSYYQGWVRAKLKKLIANATIESKRLKLFSSMLYYLIGMIILYF</sequence>
<evidence type="ECO:0000256" key="2">
    <source>
        <dbReference type="ARBA" id="ARBA00024195"/>
    </source>
</evidence>
<keyword evidence="6" id="KW-1185">Reference proteome</keyword>
<dbReference type="InterPro" id="IPR001254">
    <property type="entry name" value="Trypsin_dom"/>
</dbReference>
<reference evidence="5 6" key="1">
    <citation type="submission" date="2020-11" db="EMBL/GenBank/DDBJ databases">
        <authorList>
            <person name="Wallbank WR R."/>
            <person name="Pardo Diaz C."/>
            <person name="Kozak K."/>
            <person name="Martin S."/>
            <person name="Jiggins C."/>
            <person name="Moest M."/>
            <person name="Warren A I."/>
            <person name="Generalovic N T."/>
            <person name="Byers J.R.P. K."/>
            <person name="Montejo-Kovacevich G."/>
            <person name="Yen C E."/>
        </authorList>
    </citation>
    <scope>NUCLEOTIDE SEQUENCE [LARGE SCALE GENOMIC DNA]</scope>
</reference>
<dbReference type="FunFam" id="2.40.10.10:FF:000002">
    <property type="entry name" value="Transmembrane protease serine"/>
    <property type="match status" value="1"/>
</dbReference>
<dbReference type="PROSITE" id="PS50240">
    <property type="entry name" value="TRYPSIN_DOM"/>
    <property type="match status" value="1"/>
</dbReference>
<accession>A0A7R8USZ3</accession>
<gene>
    <name evidence="5" type="ORF">HERILL_LOCUS9256</name>
</gene>
<dbReference type="InterPro" id="IPR001314">
    <property type="entry name" value="Peptidase_S1A"/>
</dbReference>
<dbReference type="AlphaFoldDB" id="A0A7R8USZ3"/>
<name>A0A7R8USZ3_HERIL</name>
<dbReference type="PRINTS" id="PR00722">
    <property type="entry name" value="CHYMOTRYPSIN"/>
</dbReference>
<dbReference type="InterPro" id="IPR033116">
    <property type="entry name" value="TRYPSIN_SER"/>
</dbReference>
<dbReference type="EMBL" id="LR899011">
    <property type="protein sequence ID" value="CAD7086484.1"/>
    <property type="molecule type" value="Genomic_DNA"/>
</dbReference>
<dbReference type="Proteomes" id="UP000594454">
    <property type="component" value="Chromosome 3"/>
</dbReference>
<comment type="similarity">
    <text evidence="2">Belongs to the peptidase S1 family. CLIP subfamily.</text>
</comment>
<dbReference type="OrthoDB" id="10059102at2759"/>
<evidence type="ECO:0000256" key="3">
    <source>
        <dbReference type="RuleBase" id="RU363034"/>
    </source>
</evidence>
<proteinExistence type="inferred from homology"/>
<dbReference type="PROSITE" id="PS00135">
    <property type="entry name" value="TRYPSIN_SER"/>
    <property type="match status" value="1"/>
</dbReference>
<dbReference type="InterPro" id="IPR018114">
    <property type="entry name" value="TRYPSIN_HIS"/>
</dbReference>
<keyword evidence="3" id="KW-0720">Serine protease</keyword>
<keyword evidence="3" id="KW-0645">Protease</keyword>
<organism evidence="5 6">
    <name type="scientific">Hermetia illucens</name>
    <name type="common">Black soldier fly</name>
    <dbReference type="NCBI Taxonomy" id="343691"/>
    <lineage>
        <taxon>Eukaryota</taxon>
        <taxon>Metazoa</taxon>
        <taxon>Ecdysozoa</taxon>
        <taxon>Arthropoda</taxon>
        <taxon>Hexapoda</taxon>
        <taxon>Insecta</taxon>
        <taxon>Pterygota</taxon>
        <taxon>Neoptera</taxon>
        <taxon>Endopterygota</taxon>
        <taxon>Diptera</taxon>
        <taxon>Brachycera</taxon>
        <taxon>Stratiomyomorpha</taxon>
        <taxon>Stratiomyidae</taxon>
        <taxon>Hermetiinae</taxon>
        <taxon>Hermetia</taxon>
    </lineage>
</organism>